<dbReference type="InterPro" id="IPR023393">
    <property type="entry name" value="START-like_dom_sf"/>
</dbReference>
<dbReference type="CDD" id="cd07818">
    <property type="entry name" value="SRPBCC_1"/>
    <property type="match status" value="1"/>
</dbReference>
<name>A0ABS1L6B8_9ACTN</name>
<accession>A0ABS1L6B8</accession>
<evidence type="ECO:0000313" key="1">
    <source>
        <dbReference type="EMBL" id="MBL0747240.1"/>
    </source>
</evidence>
<dbReference type="SUPFAM" id="SSF55961">
    <property type="entry name" value="Bet v1-like"/>
    <property type="match status" value="1"/>
</dbReference>
<dbReference type="Gene3D" id="3.30.530.20">
    <property type="match status" value="1"/>
</dbReference>
<comment type="caution">
    <text evidence="1">The sequence shown here is derived from an EMBL/GenBank/DDBJ whole genome shotgun (WGS) entry which is preliminary data.</text>
</comment>
<dbReference type="Pfam" id="PF10604">
    <property type="entry name" value="Polyketide_cyc2"/>
    <property type="match status" value="1"/>
</dbReference>
<proteinExistence type="predicted"/>
<keyword evidence="2" id="KW-1185">Reference proteome</keyword>
<dbReference type="Proteomes" id="UP000636918">
    <property type="component" value="Unassembled WGS sequence"/>
</dbReference>
<reference evidence="1 2" key="1">
    <citation type="submission" date="2021-01" db="EMBL/GenBank/DDBJ databases">
        <title>Genome seq and assembly of Nocardiodes sp. G10.</title>
        <authorList>
            <person name="Chhetri G."/>
        </authorList>
    </citation>
    <scope>NUCLEOTIDE SEQUENCE [LARGE SCALE GENOMIC DNA]</scope>
    <source>
        <strain evidence="1 2">G10</strain>
    </source>
</reference>
<protein>
    <submittedName>
        <fullName evidence="1">SRPBCC family protein</fullName>
    </submittedName>
</protein>
<organism evidence="1 2">
    <name type="scientific">Nocardioides baculatus</name>
    <dbReference type="NCBI Taxonomy" id="2801337"/>
    <lineage>
        <taxon>Bacteria</taxon>
        <taxon>Bacillati</taxon>
        <taxon>Actinomycetota</taxon>
        <taxon>Actinomycetes</taxon>
        <taxon>Propionibacteriales</taxon>
        <taxon>Nocardioidaceae</taxon>
        <taxon>Nocardioides</taxon>
    </lineage>
</organism>
<dbReference type="RefSeq" id="WP_201934896.1">
    <property type="nucleotide sequence ID" value="NZ_JAERSG010000002.1"/>
</dbReference>
<evidence type="ECO:0000313" key="2">
    <source>
        <dbReference type="Proteomes" id="UP000636918"/>
    </source>
</evidence>
<dbReference type="InterPro" id="IPR019587">
    <property type="entry name" value="Polyketide_cyclase/dehydratase"/>
</dbReference>
<gene>
    <name evidence="1" type="ORF">JI751_06440</name>
</gene>
<dbReference type="EMBL" id="JAERSG010000002">
    <property type="protein sequence ID" value="MBL0747240.1"/>
    <property type="molecule type" value="Genomic_DNA"/>
</dbReference>
<sequence length="169" mass="18475">MPLTSTETRPRGLRSAHGRLLPVAQHAHPAPPASIHPLIDDFHQWQRWSPWEGLDPDLHREYSGAPAGMGSIYHWSGNRKAGEGEMRMTESTTSRVAVDLDFLKPFKASNVTVFQLAPSGDGTDVTWTMTGTRSAVMGLMGKLFFDKAIAADFDKGLAGLKREAEGTTT</sequence>